<comment type="caution">
    <text evidence="1">The sequence shown here is derived from an EMBL/GenBank/DDBJ whole genome shotgun (WGS) entry which is preliminary data.</text>
</comment>
<gene>
    <name evidence="1" type="ORF">PIB30_062535</name>
</gene>
<keyword evidence="2" id="KW-1185">Reference proteome</keyword>
<reference evidence="1 2" key="1">
    <citation type="journal article" date="2023" name="Plants (Basel)">
        <title>Bridging the Gap: Combining Genomics and Transcriptomics Approaches to Understand Stylosanthes scabra, an Orphan Legume from the Brazilian Caatinga.</title>
        <authorList>
            <person name="Ferreira-Neto J.R.C."/>
            <person name="da Silva M.D."/>
            <person name="Binneck E."/>
            <person name="de Melo N.F."/>
            <person name="da Silva R.H."/>
            <person name="de Melo A.L.T.M."/>
            <person name="Pandolfi V."/>
            <person name="Bustamante F.O."/>
            <person name="Brasileiro-Vidal A.C."/>
            <person name="Benko-Iseppon A.M."/>
        </authorList>
    </citation>
    <scope>NUCLEOTIDE SEQUENCE [LARGE SCALE GENOMIC DNA]</scope>
    <source>
        <tissue evidence="1">Leaves</tissue>
    </source>
</reference>
<proteinExistence type="predicted"/>
<dbReference type="Proteomes" id="UP001341840">
    <property type="component" value="Unassembled WGS sequence"/>
</dbReference>
<sequence>MSAELPLSIKTRRIVASMTSMEITRGGFRVSVVLPISSEEKEISGWFIMQCSRHDFHGKARLSTPFGYLPRWGVTFIRKPARNHLDLPSNHTVFAIIPFFCGFFRALRPPFRPPIISSFAASSGVFAEFPLFQSFFDEFEEVMTIFCVMAVLIMVFAEGCKGDVQWIIIGSGGSLFSPITVLSRQIFLTGLLLIPVGSYSRLPFLLVRLLRNGVSSLRPLTNAIRVA</sequence>
<name>A0ABU6SL95_9FABA</name>
<protein>
    <submittedName>
        <fullName evidence="1">Uncharacterized protein</fullName>
    </submittedName>
</protein>
<dbReference type="EMBL" id="JASCZI010060997">
    <property type="protein sequence ID" value="MED6137169.1"/>
    <property type="molecule type" value="Genomic_DNA"/>
</dbReference>
<evidence type="ECO:0000313" key="1">
    <source>
        <dbReference type="EMBL" id="MED6137169.1"/>
    </source>
</evidence>
<evidence type="ECO:0000313" key="2">
    <source>
        <dbReference type="Proteomes" id="UP001341840"/>
    </source>
</evidence>
<accession>A0ABU6SL95</accession>
<organism evidence="1 2">
    <name type="scientific">Stylosanthes scabra</name>
    <dbReference type="NCBI Taxonomy" id="79078"/>
    <lineage>
        <taxon>Eukaryota</taxon>
        <taxon>Viridiplantae</taxon>
        <taxon>Streptophyta</taxon>
        <taxon>Embryophyta</taxon>
        <taxon>Tracheophyta</taxon>
        <taxon>Spermatophyta</taxon>
        <taxon>Magnoliopsida</taxon>
        <taxon>eudicotyledons</taxon>
        <taxon>Gunneridae</taxon>
        <taxon>Pentapetalae</taxon>
        <taxon>rosids</taxon>
        <taxon>fabids</taxon>
        <taxon>Fabales</taxon>
        <taxon>Fabaceae</taxon>
        <taxon>Papilionoideae</taxon>
        <taxon>50 kb inversion clade</taxon>
        <taxon>dalbergioids sensu lato</taxon>
        <taxon>Dalbergieae</taxon>
        <taxon>Pterocarpus clade</taxon>
        <taxon>Stylosanthes</taxon>
    </lineage>
</organism>